<evidence type="ECO:0000313" key="3">
    <source>
        <dbReference type="Proteomes" id="UP000255277"/>
    </source>
</evidence>
<dbReference type="AlphaFoldDB" id="A0A380FJ90"/>
<dbReference type="Gene3D" id="1.10.10.10">
    <property type="entry name" value="Winged helix-like DNA-binding domain superfamily/Winged helix DNA-binding domain"/>
    <property type="match status" value="1"/>
</dbReference>
<dbReference type="GO" id="GO:0003677">
    <property type="term" value="F:DNA binding"/>
    <property type="evidence" value="ECO:0007669"/>
    <property type="project" value="InterPro"/>
</dbReference>
<feature type="domain" description="RuvB winged helix C-terminal" evidence="1">
    <location>
        <begin position="5"/>
        <end position="30"/>
    </location>
</feature>
<dbReference type="EMBL" id="UHDK01000001">
    <property type="protein sequence ID" value="SUM33416.1"/>
    <property type="molecule type" value="Genomic_DNA"/>
</dbReference>
<dbReference type="InterPro" id="IPR008823">
    <property type="entry name" value="RuvB_wg_C"/>
</dbReference>
<name>A0A380FJ90_STAGA</name>
<proteinExistence type="predicted"/>
<dbReference type="GO" id="GO:0006310">
    <property type="term" value="P:DNA recombination"/>
    <property type="evidence" value="ECO:0007669"/>
    <property type="project" value="InterPro"/>
</dbReference>
<dbReference type="SUPFAM" id="SSF46785">
    <property type="entry name" value="Winged helix' DNA-binding domain"/>
    <property type="match status" value="1"/>
</dbReference>
<dbReference type="InterPro" id="IPR036388">
    <property type="entry name" value="WH-like_DNA-bd_sf"/>
</dbReference>
<dbReference type="Proteomes" id="UP000255277">
    <property type="component" value="Unassembled WGS sequence"/>
</dbReference>
<reference evidence="2 3" key="1">
    <citation type="submission" date="2018-06" db="EMBL/GenBank/DDBJ databases">
        <authorList>
            <consortium name="Pathogen Informatics"/>
            <person name="Doyle S."/>
        </authorList>
    </citation>
    <scope>NUCLEOTIDE SEQUENCE [LARGE SCALE GENOMIC DNA]</scope>
    <source>
        <strain evidence="2 3">NCTC12195</strain>
    </source>
</reference>
<evidence type="ECO:0000313" key="2">
    <source>
        <dbReference type="EMBL" id="SUM33416.1"/>
    </source>
</evidence>
<dbReference type="InterPro" id="IPR036390">
    <property type="entry name" value="WH_DNA-bd_sf"/>
</dbReference>
<gene>
    <name evidence="2" type="primary">ruvB_1</name>
    <name evidence="2" type="ORF">NCTC12195_02876</name>
</gene>
<sequence>MFMSRFLIQKGFIERTPRGRKATAYAYEHFGKNEKRD</sequence>
<evidence type="ECO:0000259" key="1">
    <source>
        <dbReference type="Pfam" id="PF05491"/>
    </source>
</evidence>
<keyword evidence="2" id="KW-0547">Nucleotide-binding</keyword>
<keyword evidence="2" id="KW-0067">ATP-binding</keyword>
<dbReference type="EC" id="3.6.4.12" evidence="2"/>
<protein>
    <submittedName>
        <fullName evidence="2">Holliday junction DNA helicase RuvB</fullName>
        <ecNumber evidence="2">3.6.4.12</ecNumber>
    </submittedName>
</protein>
<keyword evidence="2" id="KW-0378">Hydrolase</keyword>
<dbReference type="GO" id="GO:0016787">
    <property type="term" value="F:hydrolase activity"/>
    <property type="evidence" value="ECO:0007669"/>
    <property type="project" value="UniProtKB-KW"/>
</dbReference>
<accession>A0A380FJ90</accession>
<organism evidence="2 3">
    <name type="scientific">Staphylococcus gallinarum</name>
    <dbReference type="NCBI Taxonomy" id="1293"/>
    <lineage>
        <taxon>Bacteria</taxon>
        <taxon>Bacillati</taxon>
        <taxon>Bacillota</taxon>
        <taxon>Bacilli</taxon>
        <taxon>Bacillales</taxon>
        <taxon>Staphylococcaceae</taxon>
        <taxon>Staphylococcus</taxon>
    </lineage>
</organism>
<keyword evidence="2" id="KW-0347">Helicase</keyword>
<dbReference type="GO" id="GO:0009378">
    <property type="term" value="F:four-way junction helicase activity"/>
    <property type="evidence" value="ECO:0007669"/>
    <property type="project" value="InterPro"/>
</dbReference>
<dbReference type="GO" id="GO:0006281">
    <property type="term" value="P:DNA repair"/>
    <property type="evidence" value="ECO:0007669"/>
    <property type="project" value="InterPro"/>
</dbReference>
<dbReference type="Pfam" id="PF05491">
    <property type="entry name" value="WHD_RuvB"/>
    <property type="match status" value="1"/>
</dbReference>